<feature type="domain" description="Phosphoribosyltransferase" evidence="8">
    <location>
        <begin position="318"/>
        <end position="516"/>
    </location>
</feature>
<dbReference type="CDD" id="cd02023">
    <property type="entry name" value="UMPK"/>
    <property type="match status" value="1"/>
</dbReference>
<keyword evidence="4 5" id="KW-0418">Kinase</keyword>
<dbReference type="OrthoDB" id="738517at2759"/>
<dbReference type="GO" id="GO:0004849">
    <property type="term" value="F:uridine kinase activity"/>
    <property type="evidence" value="ECO:0007669"/>
    <property type="project" value="UniProtKB-EC"/>
</dbReference>
<feature type="domain" description="Phosphoribulokinase/uridine kinase" evidence="7">
    <location>
        <begin position="55"/>
        <end position="237"/>
    </location>
</feature>
<keyword evidence="5" id="KW-0067">ATP-binding</keyword>
<dbReference type="InterPro" id="IPR000836">
    <property type="entry name" value="PRTase_dom"/>
</dbReference>
<keyword evidence="10" id="KW-1185">Reference proteome</keyword>
<dbReference type="EMBL" id="KZ819284">
    <property type="protein sequence ID" value="PWO00894.1"/>
    <property type="molecule type" value="Genomic_DNA"/>
</dbReference>
<dbReference type="Gene3D" id="3.40.50.2020">
    <property type="match status" value="1"/>
</dbReference>
<feature type="compositionally biased region" description="Acidic residues" evidence="6">
    <location>
        <begin position="528"/>
        <end position="540"/>
    </location>
</feature>
<dbReference type="GeneID" id="37269002"/>
<dbReference type="FunFam" id="3.40.50.300:FF:002070">
    <property type="entry name" value="Uridine kinase"/>
    <property type="match status" value="1"/>
</dbReference>
<proteinExistence type="inferred from homology"/>
<organism evidence="9 10">
    <name type="scientific">Tilletiopsis washingtonensis</name>
    <dbReference type="NCBI Taxonomy" id="58919"/>
    <lineage>
        <taxon>Eukaryota</taxon>
        <taxon>Fungi</taxon>
        <taxon>Dikarya</taxon>
        <taxon>Basidiomycota</taxon>
        <taxon>Ustilaginomycotina</taxon>
        <taxon>Exobasidiomycetes</taxon>
        <taxon>Entylomatales</taxon>
        <taxon>Entylomatales incertae sedis</taxon>
        <taxon>Tilletiopsis</taxon>
    </lineage>
</organism>
<keyword evidence="3 5" id="KW-0547">Nucleotide-binding</keyword>
<feature type="region of interest" description="Disordered" evidence="6">
    <location>
        <begin position="516"/>
        <end position="549"/>
    </location>
</feature>
<dbReference type="AlphaFoldDB" id="A0A316ZKQ3"/>
<dbReference type="SUPFAM" id="SSF52540">
    <property type="entry name" value="P-loop containing nucleoside triphosphate hydrolases"/>
    <property type="match status" value="1"/>
</dbReference>
<comment type="pathway">
    <text evidence="1 5">Pyrimidine metabolism; UMP biosynthesis via salvage pathway; UMP from uridine: step 1/1.</text>
</comment>
<accession>A0A316ZKQ3</accession>
<name>A0A316ZKQ3_9BASI</name>
<dbReference type="PRINTS" id="PR00988">
    <property type="entry name" value="URIDINKINASE"/>
</dbReference>
<dbReference type="UniPathway" id="UPA00574">
    <property type="reaction ID" value="UER00637"/>
</dbReference>
<dbReference type="RefSeq" id="XP_025601172.1">
    <property type="nucleotide sequence ID" value="XM_025741458.1"/>
</dbReference>
<dbReference type="STRING" id="58919.A0A316ZKQ3"/>
<evidence type="ECO:0000256" key="2">
    <source>
        <dbReference type="ARBA" id="ARBA00022679"/>
    </source>
</evidence>
<evidence type="ECO:0000313" key="10">
    <source>
        <dbReference type="Proteomes" id="UP000245946"/>
    </source>
</evidence>
<sequence>MAAAPPRAAPVARPAAAGAGKGRESMTTQAKNIVMTEAGRRAWYDAEGRPIDAYIVGIAGGSASGKTSVARAVIKSLPNVPWVAIVSQDSFYNSLTPEQSKLAHSNNFDFDHPDAFDYQIMKECIEDLRHSRAVDIPVYSFVQHQRTADTTYLYGATVILLEGLFVLHDPAIRELLDLKIFVQADSDLMLARRLRRDIAERGRDVNGVLDQYLRYVKPSYDNHVSQTSRHADIIVPGQRNDVAIDVISQHIKRQLNARAMRLRTELSRTPATPRREMKHSPFEALSLTRCSSVEGFGAAQENTMHELGSLPPNVHLLPQKPQLTALLTMMHDASVSGEDFIFTINRLALLVVEAAIAHLPHRPKEITLVSGKQHVGSELAVENICSISILRSGAMLEPSARRAIPALQTGSLLIQSDREGEPKLYTVDLPRFLRARESATQAWVMLLDSQCGTGAAAFMGIRVLLDHGVQEQHILFVVLLASAKGGIHALHRAFPRVKIVVAGIDPDLKKRRIKTPSTVVRAGRRGDDEDASSDVEAEEEEARRLGGVAEGEEQTRVCWSLEPGCGNMGDRYWGSGGK</sequence>
<dbReference type="NCBIfam" id="NF004018">
    <property type="entry name" value="PRK05480.1"/>
    <property type="match status" value="1"/>
</dbReference>
<comment type="pathway">
    <text evidence="5">Pyrimidine metabolism; CTP biosynthesis via salvage pathway; CTP from cytidine: step 1/3.</text>
</comment>
<reference evidence="9 10" key="1">
    <citation type="journal article" date="2018" name="Mol. Biol. Evol.">
        <title>Broad Genomic Sampling Reveals a Smut Pathogenic Ancestry of the Fungal Clade Ustilaginomycotina.</title>
        <authorList>
            <person name="Kijpornyongpan T."/>
            <person name="Mondo S.J."/>
            <person name="Barry K."/>
            <person name="Sandor L."/>
            <person name="Lee J."/>
            <person name="Lipzen A."/>
            <person name="Pangilinan J."/>
            <person name="LaButti K."/>
            <person name="Hainaut M."/>
            <person name="Henrissat B."/>
            <person name="Grigoriev I.V."/>
            <person name="Spatafora J.W."/>
            <person name="Aime M.C."/>
        </authorList>
    </citation>
    <scope>NUCLEOTIDE SEQUENCE [LARGE SCALE GENOMIC DNA]</scope>
    <source>
        <strain evidence="9 10">MCA 4186</strain>
    </source>
</reference>
<evidence type="ECO:0000256" key="4">
    <source>
        <dbReference type="ARBA" id="ARBA00022777"/>
    </source>
</evidence>
<dbReference type="InterPro" id="IPR000764">
    <property type="entry name" value="Uridine_kinase-like"/>
</dbReference>
<comment type="similarity">
    <text evidence="5">Belongs to the uridine kinase family.</text>
</comment>
<dbReference type="UniPathway" id="UPA00579">
    <property type="reaction ID" value="UER00640"/>
</dbReference>
<dbReference type="NCBIfam" id="TIGR00235">
    <property type="entry name" value="udk"/>
    <property type="match status" value="1"/>
</dbReference>
<dbReference type="PANTHER" id="PTHR10285">
    <property type="entry name" value="URIDINE KINASE"/>
    <property type="match status" value="1"/>
</dbReference>
<dbReference type="GO" id="GO:0044211">
    <property type="term" value="P:CTP salvage"/>
    <property type="evidence" value="ECO:0007669"/>
    <property type="project" value="UniProtKB-UniPathway"/>
</dbReference>
<evidence type="ECO:0000259" key="8">
    <source>
        <dbReference type="Pfam" id="PF14681"/>
    </source>
</evidence>
<dbReference type="Pfam" id="PF14681">
    <property type="entry name" value="UPRTase"/>
    <property type="match status" value="1"/>
</dbReference>
<evidence type="ECO:0000256" key="6">
    <source>
        <dbReference type="SAM" id="MobiDB-lite"/>
    </source>
</evidence>
<dbReference type="Proteomes" id="UP000245946">
    <property type="component" value="Unassembled WGS sequence"/>
</dbReference>
<dbReference type="InterPro" id="IPR029057">
    <property type="entry name" value="PRTase-like"/>
</dbReference>
<dbReference type="EC" id="2.7.1.48" evidence="5"/>
<comment type="catalytic activity">
    <reaction evidence="5">
        <text>uridine + ATP = UMP + ADP + H(+)</text>
        <dbReference type="Rhea" id="RHEA:16825"/>
        <dbReference type="ChEBI" id="CHEBI:15378"/>
        <dbReference type="ChEBI" id="CHEBI:16704"/>
        <dbReference type="ChEBI" id="CHEBI:30616"/>
        <dbReference type="ChEBI" id="CHEBI:57865"/>
        <dbReference type="ChEBI" id="CHEBI:456216"/>
        <dbReference type="EC" id="2.7.1.48"/>
    </reaction>
</comment>
<feature type="compositionally biased region" description="Low complexity" evidence="6">
    <location>
        <begin position="1"/>
        <end position="18"/>
    </location>
</feature>
<dbReference type="GO" id="GO:0043771">
    <property type="term" value="F:cytidine kinase activity"/>
    <property type="evidence" value="ECO:0007669"/>
    <property type="project" value="RHEA"/>
</dbReference>
<evidence type="ECO:0000313" key="9">
    <source>
        <dbReference type="EMBL" id="PWO00894.1"/>
    </source>
</evidence>
<dbReference type="InterPro" id="IPR006083">
    <property type="entry name" value="PRK/URK"/>
</dbReference>
<dbReference type="Pfam" id="PF00485">
    <property type="entry name" value="PRK"/>
    <property type="match status" value="1"/>
</dbReference>
<protein>
    <recommendedName>
        <fullName evidence="5">Uridine kinase</fullName>
        <ecNumber evidence="5">2.7.1.48</ecNumber>
    </recommendedName>
</protein>
<gene>
    <name evidence="9" type="ORF">FA09DRAFT_327604</name>
</gene>
<evidence type="ECO:0000256" key="3">
    <source>
        <dbReference type="ARBA" id="ARBA00022741"/>
    </source>
</evidence>
<keyword evidence="2 5" id="KW-0808">Transferase</keyword>
<evidence type="ECO:0000256" key="5">
    <source>
        <dbReference type="RuleBase" id="RU003825"/>
    </source>
</evidence>
<dbReference type="Gene3D" id="3.40.50.300">
    <property type="entry name" value="P-loop containing nucleotide triphosphate hydrolases"/>
    <property type="match status" value="1"/>
</dbReference>
<dbReference type="GO" id="GO:0044206">
    <property type="term" value="P:UMP salvage"/>
    <property type="evidence" value="ECO:0007669"/>
    <property type="project" value="UniProtKB-UniPathway"/>
</dbReference>
<dbReference type="SUPFAM" id="SSF53271">
    <property type="entry name" value="PRTase-like"/>
    <property type="match status" value="1"/>
</dbReference>
<comment type="catalytic activity">
    <reaction evidence="5">
        <text>cytidine + ATP = CMP + ADP + H(+)</text>
        <dbReference type="Rhea" id="RHEA:24674"/>
        <dbReference type="ChEBI" id="CHEBI:15378"/>
        <dbReference type="ChEBI" id="CHEBI:17562"/>
        <dbReference type="ChEBI" id="CHEBI:30616"/>
        <dbReference type="ChEBI" id="CHEBI:60377"/>
        <dbReference type="ChEBI" id="CHEBI:456216"/>
        <dbReference type="EC" id="2.7.1.48"/>
    </reaction>
</comment>
<evidence type="ECO:0000259" key="7">
    <source>
        <dbReference type="Pfam" id="PF00485"/>
    </source>
</evidence>
<dbReference type="GO" id="GO:0005524">
    <property type="term" value="F:ATP binding"/>
    <property type="evidence" value="ECO:0007669"/>
    <property type="project" value="UniProtKB-KW"/>
</dbReference>
<dbReference type="InterPro" id="IPR027417">
    <property type="entry name" value="P-loop_NTPase"/>
</dbReference>
<feature type="region of interest" description="Disordered" evidence="6">
    <location>
        <begin position="1"/>
        <end position="28"/>
    </location>
</feature>
<evidence type="ECO:0000256" key="1">
    <source>
        <dbReference type="ARBA" id="ARBA00004690"/>
    </source>
</evidence>